<dbReference type="AlphaFoldDB" id="A0A1M5SC25"/>
<keyword evidence="2" id="KW-0418">Kinase</keyword>
<accession>A0A1M5SC25</accession>
<dbReference type="InterPro" id="IPR018490">
    <property type="entry name" value="cNMP-bd_dom_sf"/>
</dbReference>
<dbReference type="Gene3D" id="2.60.120.10">
    <property type="entry name" value="Jelly Rolls"/>
    <property type="match status" value="1"/>
</dbReference>
<dbReference type="Pfam" id="PF00027">
    <property type="entry name" value="cNMP_binding"/>
    <property type="match status" value="1"/>
</dbReference>
<dbReference type="CDD" id="cd00038">
    <property type="entry name" value="CAP_ED"/>
    <property type="match status" value="1"/>
</dbReference>
<proteinExistence type="predicted"/>
<gene>
    <name evidence="2" type="ORF">SAMN04488109_3853</name>
</gene>
<sequence length="237" mass="27627">MTGELQISLCVLFVCAYRCLNRQKVAQTECTKFSLRLSNAAINFPAMNELERYISTYFGLTGSDMQEIASYFSQTKLKKGDFFLKPGEVCRTLSFQRTGLVRFYIDDGDQEVTQWISGKDGFVTELSGLIFNQPSRCNIQALTDSDFYTIQQQDYVRLGERLPQWHHLEKLFIARCFLFMEQRIFSLLSMKAEERYHWLFNLNPELFNQVPLQYLASMMGMTPETLSRIRKKQTSLS</sequence>
<protein>
    <submittedName>
        <fullName evidence="2">cAMP-binding domain of CRP or a regulatory subunit of cAMP-dependent protein kinases</fullName>
    </submittedName>
</protein>
<keyword evidence="2" id="KW-0808">Transferase</keyword>
<dbReference type="Proteomes" id="UP000184212">
    <property type="component" value="Unassembled WGS sequence"/>
</dbReference>
<dbReference type="STRING" id="947013.SAMN04488109_3853"/>
<evidence type="ECO:0000259" key="1">
    <source>
        <dbReference type="PROSITE" id="PS50042"/>
    </source>
</evidence>
<dbReference type="SUPFAM" id="SSF51206">
    <property type="entry name" value="cAMP-binding domain-like"/>
    <property type="match status" value="1"/>
</dbReference>
<dbReference type="InterPro" id="IPR014710">
    <property type="entry name" value="RmlC-like_jellyroll"/>
</dbReference>
<evidence type="ECO:0000313" key="2">
    <source>
        <dbReference type="EMBL" id="SHH36000.1"/>
    </source>
</evidence>
<dbReference type="EMBL" id="FQWQ01000002">
    <property type="protein sequence ID" value="SHH36000.1"/>
    <property type="molecule type" value="Genomic_DNA"/>
</dbReference>
<dbReference type="InterPro" id="IPR000595">
    <property type="entry name" value="cNMP-bd_dom"/>
</dbReference>
<dbReference type="GO" id="GO:0016301">
    <property type="term" value="F:kinase activity"/>
    <property type="evidence" value="ECO:0007669"/>
    <property type="project" value="UniProtKB-KW"/>
</dbReference>
<reference evidence="2 3" key="1">
    <citation type="submission" date="2016-11" db="EMBL/GenBank/DDBJ databases">
        <authorList>
            <person name="Jaros S."/>
            <person name="Januszkiewicz K."/>
            <person name="Wedrychowicz H."/>
        </authorList>
    </citation>
    <scope>NUCLEOTIDE SEQUENCE [LARGE SCALE GENOMIC DNA]</scope>
    <source>
        <strain evidence="2 3">DSM 24574</strain>
    </source>
</reference>
<dbReference type="PROSITE" id="PS50042">
    <property type="entry name" value="CNMP_BINDING_3"/>
    <property type="match status" value="1"/>
</dbReference>
<feature type="domain" description="Cyclic nucleotide-binding" evidence="1">
    <location>
        <begin position="56"/>
        <end position="158"/>
    </location>
</feature>
<evidence type="ECO:0000313" key="3">
    <source>
        <dbReference type="Proteomes" id="UP000184212"/>
    </source>
</evidence>
<organism evidence="2 3">
    <name type="scientific">Chryseolinea serpens</name>
    <dbReference type="NCBI Taxonomy" id="947013"/>
    <lineage>
        <taxon>Bacteria</taxon>
        <taxon>Pseudomonadati</taxon>
        <taxon>Bacteroidota</taxon>
        <taxon>Cytophagia</taxon>
        <taxon>Cytophagales</taxon>
        <taxon>Fulvivirgaceae</taxon>
        <taxon>Chryseolinea</taxon>
    </lineage>
</organism>
<keyword evidence="3" id="KW-1185">Reference proteome</keyword>
<name>A0A1M5SC25_9BACT</name>